<evidence type="ECO:0000256" key="2">
    <source>
        <dbReference type="PROSITE-ProRule" id="PRU00335"/>
    </source>
</evidence>
<reference evidence="4" key="1">
    <citation type="submission" date="2020-06" db="EMBL/GenBank/DDBJ databases">
        <title>Paenibacillus sp. nov., isolated from soil.</title>
        <authorList>
            <person name="Seo Y.L."/>
        </authorList>
    </citation>
    <scope>NUCLEOTIDE SEQUENCE [LARGE SCALE GENOMIC DNA]</scope>
    <source>
        <strain evidence="4">JW14</strain>
    </source>
</reference>
<keyword evidence="5" id="KW-1185">Reference proteome</keyword>
<dbReference type="Proteomes" id="UP000564806">
    <property type="component" value="Unassembled WGS sequence"/>
</dbReference>
<evidence type="ECO:0000259" key="3">
    <source>
        <dbReference type="PROSITE" id="PS50977"/>
    </source>
</evidence>
<dbReference type="InterPro" id="IPR036271">
    <property type="entry name" value="Tet_transcr_reg_TetR-rel_C_sf"/>
</dbReference>
<dbReference type="Gene3D" id="1.10.357.10">
    <property type="entry name" value="Tetracycline Repressor, domain 2"/>
    <property type="match status" value="1"/>
</dbReference>
<protein>
    <submittedName>
        <fullName evidence="4">TetR/AcrR family transcriptional regulator</fullName>
    </submittedName>
</protein>
<dbReference type="Pfam" id="PF00440">
    <property type="entry name" value="TetR_N"/>
    <property type="match status" value="1"/>
</dbReference>
<dbReference type="InterPro" id="IPR009057">
    <property type="entry name" value="Homeodomain-like_sf"/>
</dbReference>
<gene>
    <name evidence="4" type="ORF">HPT30_03565</name>
</gene>
<evidence type="ECO:0000313" key="5">
    <source>
        <dbReference type="Proteomes" id="UP000564806"/>
    </source>
</evidence>
<dbReference type="PROSITE" id="PS50977">
    <property type="entry name" value="HTH_TETR_2"/>
    <property type="match status" value="1"/>
</dbReference>
<dbReference type="InterPro" id="IPR001647">
    <property type="entry name" value="HTH_TetR"/>
</dbReference>
<dbReference type="InterPro" id="IPR050624">
    <property type="entry name" value="HTH-type_Tx_Regulator"/>
</dbReference>
<dbReference type="PANTHER" id="PTHR43479:SF21">
    <property type="entry name" value="TRANSCRIPTIONAL REGULATOR, TETR FAMILY"/>
    <property type="match status" value="1"/>
</dbReference>
<dbReference type="GO" id="GO:0003677">
    <property type="term" value="F:DNA binding"/>
    <property type="evidence" value="ECO:0007669"/>
    <property type="project" value="UniProtKB-UniRule"/>
</dbReference>
<sequence>MNGFEKRSALIKEKITSATLEMLKTWEPKRMRIADIAKAANVSQVTIYKHFGSKEELLRETLKHLVEQSTSEFEAFIHQEPSMKEIVQYILGMKKGTYTLLRPSLVQTLMIEDPEMFQYLQVQYAERTLPLMVRMVEEGQARGEISSKVSANAVLMYMQMYMKSMEELLEQAKAEESLDTFMEETLHLFFYGIFGRDAGEQE</sequence>
<dbReference type="EMBL" id="JABWCS010000186">
    <property type="protein sequence ID" value="NUU59432.1"/>
    <property type="molecule type" value="Genomic_DNA"/>
</dbReference>
<dbReference type="SUPFAM" id="SSF46689">
    <property type="entry name" value="Homeodomain-like"/>
    <property type="match status" value="1"/>
</dbReference>
<accession>A0A850ELI3</accession>
<organism evidence="4 5">
    <name type="scientific">Paenibacillus agri</name>
    <dbReference type="NCBI Taxonomy" id="2744309"/>
    <lineage>
        <taxon>Bacteria</taxon>
        <taxon>Bacillati</taxon>
        <taxon>Bacillota</taxon>
        <taxon>Bacilli</taxon>
        <taxon>Bacillales</taxon>
        <taxon>Paenibacillaceae</taxon>
        <taxon>Paenibacillus</taxon>
    </lineage>
</organism>
<name>A0A850ELI3_9BACL</name>
<proteinExistence type="predicted"/>
<dbReference type="RefSeq" id="WP_175370115.1">
    <property type="nucleotide sequence ID" value="NZ_JABWCS010000186.1"/>
</dbReference>
<feature type="domain" description="HTH tetR-type" evidence="3">
    <location>
        <begin position="9"/>
        <end position="69"/>
    </location>
</feature>
<keyword evidence="1 2" id="KW-0238">DNA-binding</keyword>
<dbReference type="SUPFAM" id="SSF48498">
    <property type="entry name" value="Tetracyclin repressor-like, C-terminal domain"/>
    <property type="match status" value="1"/>
</dbReference>
<feature type="DNA-binding region" description="H-T-H motif" evidence="2">
    <location>
        <begin position="32"/>
        <end position="51"/>
    </location>
</feature>
<evidence type="ECO:0000256" key="1">
    <source>
        <dbReference type="ARBA" id="ARBA00023125"/>
    </source>
</evidence>
<comment type="caution">
    <text evidence="4">The sequence shown here is derived from an EMBL/GenBank/DDBJ whole genome shotgun (WGS) entry which is preliminary data.</text>
</comment>
<evidence type="ECO:0000313" key="4">
    <source>
        <dbReference type="EMBL" id="NUU59432.1"/>
    </source>
</evidence>
<dbReference type="AlphaFoldDB" id="A0A850ELI3"/>
<dbReference type="PANTHER" id="PTHR43479">
    <property type="entry name" value="ACREF/ENVCD OPERON REPRESSOR-RELATED"/>
    <property type="match status" value="1"/>
</dbReference>